<accession>D8LV37</accession>
<dbReference type="AlphaFoldDB" id="D8LV37"/>
<sequence>MERVHAEGTIQKNVVDALTAAVKQRTAECTERERQLDELAAQKDSLEKRIQLSQEEEEKRKVVMESQTLSIQALSKSLADEKEKREQSEAALEDSKKREDFLRSGMAAMQASIEQIEVMLNRNRAEWQEMGEMNAKGKKTDSVFQKALSMNQLKEENRKLTAKLEIAKKRMTNYGLSTGDIDVHSEELSFYNRISGYIEELKKICSLL</sequence>
<evidence type="ECO:0000313" key="3">
    <source>
        <dbReference type="Proteomes" id="UP000008312"/>
    </source>
</evidence>
<name>D8LV37_BLAHO</name>
<feature type="compositionally biased region" description="Basic and acidic residues" evidence="1">
    <location>
        <begin position="78"/>
        <end position="97"/>
    </location>
</feature>
<dbReference type="Proteomes" id="UP000008312">
    <property type="component" value="Unassembled WGS sequence"/>
</dbReference>
<dbReference type="GeneID" id="24923068"/>
<reference evidence="2" key="1">
    <citation type="submission" date="2010-02" db="EMBL/GenBank/DDBJ databases">
        <title>Sequencing and annotation of the Blastocystis hominis genome.</title>
        <authorList>
            <person name="Wincker P."/>
        </authorList>
    </citation>
    <scope>NUCLEOTIDE SEQUENCE</scope>
    <source>
        <strain evidence="2">Singapore isolate B</strain>
    </source>
</reference>
<dbReference type="InParanoid" id="D8LV37"/>
<feature type="region of interest" description="Disordered" evidence="1">
    <location>
        <begin position="76"/>
        <end position="97"/>
    </location>
</feature>
<gene>
    <name evidence="2" type="ORF">GSBLH_T00006944001</name>
</gene>
<protein>
    <submittedName>
        <fullName evidence="2">Uncharacterized protein</fullName>
    </submittedName>
</protein>
<evidence type="ECO:0000256" key="1">
    <source>
        <dbReference type="SAM" id="MobiDB-lite"/>
    </source>
</evidence>
<organism evidence="2">
    <name type="scientific">Blastocystis hominis</name>
    <dbReference type="NCBI Taxonomy" id="12968"/>
    <lineage>
        <taxon>Eukaryota</taxon>
        <taxon>Sar</taxon>
        <taxon>Stramenopiles</taxon>
        <taxon>Bigyra</taxon>
        <taxon>Opalozoa</taxon>
        <taxon>Opalinata</taxon>
        <taxon>Blastocystidae</taxon>
        <taxon>Blastocystis</taxon>
    </lineage>
</organism>
<keyword evidence="3" id="KW-1185">Reference proteome</keyword>
<evidence type="ECO:0000313" key="2">
    <source>
        <dbReference type="EMBL" id="CBK19676.2"/>
    </source>
</evidence>
<proteinExistence type="predicted"/>
<dbReference type="EMBL" id="FN668638">
    <property type="protein sequence ID" value="CBK19676.2"/>
    <property type="molecule type" value="Genomic_DNA"/>
</dbReference>
<dbReference type="RefSeq" id="XP_012893724.1">
    <property type="nucleotide sequence ID" value="XM_013038270.1"/>
</dbReference>